<sequence>MNRPVRASVAEAIRSRRSIRHYRPDPVPPERLRELLDLALEAPSSWNFQARSIVVISDDEGREGLTRATGGQPQPREAPVTLVFVAESEAWRQDQSDIFDRARRNGAWSEEFIAVSEQGAQEFQRGLAARGLLREYAVKDAMIAASFFMLAAAEAGLATSPMNGWDEDEVKKVVGIDGRDDLAVALLVSVGTPAERRMHPGRRPRGRNVFHRRYGAR</sequence>
<evidence type="ECO:0000256" key="4">
    <source>
        <dbReference type="ARBA" id="ARBA00022643"/>
    </source>
</evidence>
<evidence type="ECO:0000256" key="5">
    <source>
        <dbReference type="ARBA" id="ARBA00023002"/>
    </source>
</evidence>
<feature type="region of interest" description="Disordered" evidence="6">
    <location>
        <begin position="195"/>
        <end position="217"/>
    </location>
</feature>
<evidence type="ECO:0000256" key="6">
    <source>
        <dbReference type="SAM" id="MobiDB-lite"/>
    </source>
</evidence>
<evidence type="ECO:0000256" key="1">
    <source>
        <dbReference type="ARBA" id="ARBA00001917"/>
    </source>
</evidence>
<comment type="similarity">
    <text evidence="2">Belongs to the nitroreductase family.</text>
</comment>
<accession>A0ABN3LII1</accession>
<dbReference type="InterPro" id="IPR029479">
    <property type="entry name" value="Nitroreductase"/>
</dbReference>
<evidence type="ECO:0000259" key="7">
    <source>
        <dbReference type="Pfam" id="PF00881"/>
    </source>
</evidence>
<feature type="compositionally biased region" description="Basic residues" evidence="6">
    <location>
        <begin position="199"/>
        <end position="217"/>
    </location>
</feature>
<evidence type="ECO:0000313" key="9">
    <source>
        <dbReference type="Proteomes" id="UP001501358"/>
    </source>
</evidence>
<dbReference type="PANTHER" id="PTHR43673:SF2">
    <property type="entry name" value="NITROREDUCTASE"/>
    <property type="match status" value="1"/>
</dbReference>
<comment type="caution">
    <text evidence="8">The sequence shown here is derived from an EMBL/GenBank/DDBJ whole genome shotgun (WGS) entry which is preliminary data.</text>
</comment>
<protein>
    <submittedName>
        <fullName evidence="8">Nitroreductase family protein</fullName>
    </submittedName>
</protein>
<name>A0ABN3LII1_9ACTN</name>
<feature type="domain" description="Nitroreductase" evidence="7">
    <location>
        <begin position="13"/>
        <end position="191"/>
    </location>
</feature>
<dbReference type="RefSeq" id="WP_344382749.1">
    <property type="nucleotide sequence ID" value="NZ_BAAATA010000008.1"/>
</dbReference>
<keyword evidence="9" id="KW-1185">Reference proteome</keyword>
<evidence type="ECO:0000313" key="8">
    <source>
        <dbReference type="EMBL" id="GAA2483336.1"/>
    </source>
</evidence>
<gene>
    <name evidence="8" type="ORF">GCM10010406_19580</name>
</gene>
<reference evidence="8 9" key="1">
    <citation type="journal article" date="2019" name="Int. J. Syst. Evol. Microbiol.">
        <title>The Global Catalogue of Microorganisms (GCM) 10K type strain sequencing project: providing services to taxonomists for standard genome sequencing and annotation.</title>
        <authorList>
            <consortium name="The Broad Institute Genomics Platform"/>
            <consortium name="The Broad Institute Genome Sequencing Center for Infectious Disease"/>
            <person name="Wu L."/>
            <person name="Ma J."/>
        </authorList>
    </citation>
    <scope>NUCLEOTIDE SEQUENCE [LARGE SCALE GENOMIC DNA]</scope>
    <source>
        <strain evidence="8 9">JCM 6307</strain>
    </source>
</reference>
<dbReference type="InterPro" id="IPR000415">
    <property type="entry name" value="Nitroreductase-like"/>
</dbReference>
<dbReference type="PANTHER" id="PTHR43673">
    <property type="entry name" value="NAD(P)H NITROREDUCTASE YDGI-RELATED"/>
    <property type="match status" value="1"/>
</dbReference>
<keyword evidence="4" id="KW-0288">FMN</keyword>
<keyword evidence="5" id="KW-0560">Oxidoreductase</keyword>
<dbReference type="Pfam" id="PF00881">
    <property type="entry name" value="Nitroreductase"/>
    <property type="match status" value="1"/>
</dbReference>
<dbReference type="SUPFAM" id="SSF55469">
    <property type="entry name" value="FMN-dependent nitroreductase-like"/>
    <property type="match status" value="1"/>
</dbReference>
<dbReference type="Gene3D" id="3.40.109.10">
    <property type="entry name" value="NADH Oxidase"/>
    <property type="match status" value="1"/>
</dbReference>
<comment type="cofactor">
    <cofactor evidence="1">
        <name>FMN</name>
        <dbReference type="ChEBI" id="CHEBI:58210"/>
    </cofactor>
</comment>
<evidence type="ECO:0000256" key="3">
    <source>
        <dbReference type="ARBA" id="ARBA00022630"/>
    </source>
</evidence>
<organism evidence="8 9">
    <name type="scientific">Streptomyces thermolineatus</name>
    <dbReference type="NCBI Taxonomy" id="44033"/>
    <lineage>
        <taxon>Bacteria</taxon>
        <taxon>Bacillati</taxon>
        <taxon>Actinomycetota</taxon>
        <taxon>Actinomycetes</taxon>
        <taxon>Kitasatosporales</taxon>
        <taxon>Streptomycetaceae</taxon>
        <taxon>Streptomyces</taxon>
    </lineage>
</organism>
<keyword evidence="3" id="KW-0285">Flavoprotein</keyword>
<dbReference type="EMBL" id="BAAATA010000008">
    <property type="protein sequence ID" value="GAA2483336.1"/>
    <property type="molecule type" value="Genomic_DNA"/>
</dbReference>
<dbReference type="Proteomes" id="UP001501358">
    <property type="component" value="Unassembled WGS sequence"/>
</dbReference>
<proteinExistence type="inferred from homology"/>
<evidence type="ECO:0000256" key="2">
    <source>
        <dbReference type="ARBA" id="ARBA00007118"/>
    </source>
</evidence>